<evidence type="ECO:0000256" key="3">
    <source>
        <dbReference type="ARBA" id="ARBA00022452"/>
    </source>
</evidence>
<dbReference type="PATRIC" id="fig|13690.10.peg.2891"/>
<keyword evidence="6" id="KW-0408">Iron</keyword>
<comment type="subcellular location">
    <subcellularLocation>
        <location evidence="1">Cell outer membrane</location>
        <topology evidence="1">Multi-pass membrane protein</topology>
    </subcellularLocation>
</comment>
<evidence type="ECO:0000256" key="8">
    <source>
        <dbReference type="ARBA" id="ARBA00023077"/>
    </source>
</evidence>
<dbReference type="InterPro" id="IPR000531">
    <property type="entry name" value="Beta-barrel_TonB"/>
</dbReference>
<evidence type="ECO:0000313" key="15">
    <source>
        <dbReference type="EMBL" id="KEZ18261.1"/>
    </source>
</evidence>
<dbReference type="STRING" id="13690.AX777_02385"/>
<dbReference type="GO" id="GO:0006826">
    <property type="term" value="P:iron ion transport"/>
    <property type="evidence" value="ECO:0007669"/>
    <property type="project" value="UniProtKB-KW"/>
</dbReference>
<dbReference type="PANTHER" id="PTHR32552">
    <property type="entry name" value="FERRICHROME IRON RECEPTOR-RELATED"/>
    <property type="match status" value="1"/>
</dbReference>
<comment type="similarity">
    <text evidence="11">Belongs to the TonB-dependent receptor family.</text>
</comment>
<name>A0A084EJW9_SPHYA</name>
<dbReference type="InterPro" id="IPR036942">
    <property type="entry name" value="Beta-barrel_TonB_sf"/>
</dbReference>
<dbReference type="InterPro" id="IPR039426">
    <property type="entry name" value="TonB-dep_rcpt-like"/>
</dbReference>
<evidence type="ECO:0000259" key="13">
    <source>
        <dbReference type="Pfam" id="PF00593"/>
    </source>
</evidence>
<dbReference type="EMBL" id="JGVR01000017">
    <property type="protein sequence ID" value="KEZ18261.1"/>
    <property type="molecule type" value="Genomic_DNA"/>
</dbReference>
<organism evidence="15 16">
    <name type="scientific">Sphingobium yanoikuyae</name>
    <name type="common">Sphingomonas yanoikuyae</name>
    <dbReference type="NCBI Taxonomy" id="13690"/>
    <lineage>
        <taxon>Bacteria</taxon>
        <taxon>Pseudomonadati</taxon>
        <taxon>Pseudomonadota</taxon>
        <taxon>Alphaproteobacteria</taxon>
        <taxon>Sphingomonadales</taxon>
        <taxon>Sphingomonadaceae</taxon>
        <taxon>Sphingobium</taxon>
    </lineage>
</organism>
<protein>
    <submittedName>
        <fullName evidence="15">TonB-dependent receptor</fullName>
    </submittedName>
</protein>
<dbReference type="AlphaFoldDB" id="A0A084EJW9"/>
<evidence type="ECO:0000256" key="11">
    <source>
        <dbReference type="RuleBase" id="RU003357"/>
    </source>
</evidence>
<dbReference type="InterPro" id="IPR012910">
    <property type="entry name" value="Plug_dom"/>
</dbReference>
<evidence type="ECO:0000256" key="7">
    <source>
        <dbReference type="ARBA" id="ARBA00023065"/>
    </source>
</evidence>
<reference evidence="15 16" key="1">
    <citation type="submission" date="2014-03" db="EMBL/GenBank/DDBJ databases">
        <title>Genome sequence of Sphingobium yanoikuyae B1.</title>
        <authorList>
            <person name="Gan H.M."/>
            <person name="Gan H.Y."/>
            <person name="Savka M.A."/>
        </authorList>
    </citation>
    <scope>NUCLEOTIDE SEQUENCE [LARGE SCALE GENOMIC DNA]</scope>
    <source>
        <strain evidence="15 16">B1</strain>
    </source>
</reference>
<dbReference type="PANTHER" id="PTHR32552:SF81">
    <property type="entry name" value="TONB-DEPENDENT OUTER MEMBRANE RECEPTOR"/>
    <property type="match status" value="1"/>
</dbReference>
<evidence type="ECO:0000256" key="2">
    <source>
        <dbReference type="ARBA" id="ARBA00022448"/>
    </source>
</evidence>
<keyword evidence="7" id="KW-0406">Ion transport</keyword>
<keyword evidence="4" id="KW-0410">Iron transport</keyword>
<dbReference type="Proteomes" id="UP000028534">
    <property type="component" value="Unassembled WGS sequence"/>
</dbReference>
<sequence length="899" mass="98249">MAIRLRSRRVRTFCALGTSTFLTPMILSAPALAQAPAADAAAADAAAAEAEQGLGEIVVTATRSAQSIQKVPISMQALGAEKLQERQVKGLSDFAALLPSVSFEGIGPGRNTAFFRGIVPAGGAYASVGYYLDDMPITGTEVPDIHAYDLERVEALSGPQGTLYGAGSLAGTIRLITNKPKLDKFEFGYDVEANKYGKGDFGGQLESYINVPLAPTLAVRAMGYYRRDGGYIDNTPNNGTFNDGSSSTLTLGDNNPNTSYTLDNSDIAKDDYNTIREFGGRFQLLWQPTEGWDITPEITAQKQVARGYFGYDPRVGDLEVHDYDQTKNDDRWYQAALSIHGHIGDWDIVSATGYFKRRTRTLNDYTYYTVTYDGFGPGYESYLQFFDNCTGSGASQQCQMINPTQYYHADTHRNKFTQELRISTPKDWPFDVTVGGFYQRQKNELNTSYAIRGLDTITGYTATGGGDVAGGLIGVPAMYGIAYDEDGNPYFDTSDVINANGNPLGTMILGTQAVKGDAFYYVEQDQLYHDKAIFAEGHYNITPTLKLTGGIRYFWTDYKVRGFAGVAGSAAGVGCTTPLPDDERLTCVNTNPNAADGTGRYKEDGETHKVALDWQFQPDKMVYFNYSTGFRPGGFNRPLRIRSLGKIVNVAPFKSETLTNFEVGVKTTWNNIFRFNAAVYYEKWNNIQYGVVVSGAQGAGMTGNAGKAGVKGIEYDADLRLGKVTISTSGAFNDAKLKGDFCNFALNTETESIAQLSSCTLGEFVEGSSPPTPQVAAANGTRLPRQPRFKGTTSIRYDTDLGDYAAYIQGAALYQTGATQDLNVESNELLGNTKGFVSFDFSGGIKKDNWSVTLFLQNAFDKRGQLTRNTFCSIDFCANSSRTFTIKPQFFGIRFGQKF</sequence>
<dbReference type="GO" id="GO:0009279">
    <property type="term" value="C:cell outer membrane"/>
    <property type="evidence" value="ECO:0007669"/>
    <property type="project" value="UniProtKB-SubCell"/>
</dbReference>
<feature type="chain" id="PRO_5001774225" evidence="12">
    <location>
        <begin position="34"/>
        <end position="899"/>
    </location>
</feature>
<keyword evidence="5" id="KW-0812">Transmembrane</keyword>
<keyword evidence="3" id="KW-1134">Transmembrane beta strand</keyword>
<evidence type="ECO:0000256" key="12">
    <source>
        <dbReference type="SAM" id="SignalP"/>
    </source>
</evidence>
<keyword evidence="2" id="KW-0813">Transport</keyword>
<evidence type="ECO:0000256" key="6">
    <source>
        <dbReference type="ARBA" id="ARBA00023004"/>
    </source>
</evidence>
<feature type="signal peptide" evidence="12">
    <location>
        <begin position="1"/>
        <end position="33"/>
    </location>
</feature>
<evidence type="ECO:0000259" key="14">
    <source>
        <dbReference type="Pfam" id="PF07715"/>
    </source>
</evidence>
<feature type="domain" description="TonB-dependent receptor-like beta-barrel" evidence="13">
    <location>
        <begin position="371"/>
        <end position="858"/>
    </location>
</feature>
<comment type="caution">
    <text evidence="15">The sequence shown here is derived from an EMBL/GenBank/DDBJ whole genome shotgun (WGS) entry which is preliminary data.</text>
</comment>
<proteinExistence type="inferred from homology"/>
<evidence type="ECO:0000256" key="5">
    <source>
        <dbReference type="ARBA" id="ARBA00022692"/>
    </source>
</evidence>
<accession>A0A084EJW9</accession>
<dbReference type="Gene3D" id="2.40.170.20">
    <property type="entry name" value="TonB-dependent receptor, beta-barrel domain"/>
    <property type="match status" value="2"/>
</dbReference>
<dbReference type="SUPFAM" id="SSF56935">
    <property type="entry name" value="Porins"/>
    <property type="match status" value="1"/>
</dbReference>
<keyword evidence="8 11" id="KW-0798">TonB box</keyword>
<keyword evidence="9 11" id="KW-0472">Membrane</keyword>
<dbReference type="Pfam" id="PF00593">
    <property type="entry name" value="TonB_dep_Rec_b-barrel"/>
    <property type="match status" value="1"/>
</dbReference>
<evidence type="ECO:0000256" key="4">
    <source>
        <dbReference type="ARBA" id="ARBA00022496"/>
    </source>
</evidence>
<evidence type="ECO:0000256" key="10">
    <source>
        <dbReference type="ARBA" id="ARBA00023237"/>
    </source>
</evidence>
<dbReference type="eggNOG" id="COG1629">
    <property type="taxonomic scope" value="Bacteria"/>
</dbReference>
<feature type="domain" description="TonB-dependent receptor plug" evidence="14">
    <location>
        <begin position="68"/>
        <end position="172"/>
    </location>
</feature>
<evidence type="ECO:0000256" key="9">
    <source>
        <dbReference type="ARBA" id="ARBA00023136"/>
    </source>
</evidence>
<keyword evidence="12" id="KW-0732">Signal</keyword>
<keyword evidence="15" id="KW-0675">Receptor</keyword>
<evidence type="ECO:0000256" key="1">
    <source>
        <dbReference type="ARBA" id="ARBA00004571"/>
    </source>
</evidence>
<keyword evidence="10" id="KW-0998">Cell outer membrane</keyword>
<gene>
    <name evidence="15" type="ORF">CP98_02815</name>
</gene>
<evidence type="ECO:0000313" key="16">
    <source>
        <dbReference type="Proteomes" id="UP000028534"/>
    </source>
</evidence>
<dbReference type="Pfam" id="PF07715">
    <property type="entry name" value="Plug"/>
    <property type="match status" value="1"/>
</dbReference>